<evidence type="ECO:0000313" key="2">
    <source>
        <dbReference type="EMBL" id="CAG9135467.1"/>
    </source>
</evidence>
<protein>
    <submittedName>
        <fullName evidence="2">(diamondback moth) hypothetical protein</fullName>
    </submittedName>
</protein>
<keyword evidence="1" id="KW-1133">Transmembrane helix</keyword>
<dbReference type="AlphaFoldDB" id="A0A8S4G788"/>
<keyword evidence="1" id="KW-0812">Transmembrane</keyword>
<feature type="transmembrane region" description="Helical" evidence="1">
    <location>
        <begin position="124"/>
        <end position="143"/>
    </location>
</feature>
<comment type="caution">
    <text evidence="2">The sequence shown here is derived from an EMBL/GenBank/DDBJ whole genome shotgun (WGS) entry which is preliminary data.</text>
</comment>
<sequence>MGLPVLETCCFVFDLKTGNIIMGGLNAALSFTLVVSLIVEAASVGAAADVVLGPEEAAALAGLYAMSVILVFMFLAKLCADVIFIYGVVAERAGIIKAYCIMWIVFFLLAMFTFFINITSYTAWTITVALFNILFNVYAILLSRSYYKQLNMREEV</sequence>
<name>A0A8S4G788_PLUXY</name>
<feature type="transmembrane region" description="Helical" evidence="1">
    <location>
        <begin position="98"/>
        <end position="118"/>
    </location>
</feature>
<evidence type="ECO:0000256" key="1">
    <source>
        <dbReference type="SAM" id="Phobius"/>
    </source>
</evidence>
<organism evidence="2 3">
    <name type="scientific">Plutella xylostella</name>
    <name type="common">Diamondback moth</name>
    <name type="synonym">Plutella maculipennis</name>
    <dbReference type="NCBI Taxonomy" id="51655"/>
    <lineage>
        <taxon>Eukaryota</taxon>
        <taxon>Metazoa</taxon>
        <taxon>Ecdysozoa</taxon>
        <taxon>Arthropoda</taxon>
        <taxon>Hexapoda</taxon>
        <taxon>Insecta</taxon>
        <taxon>Pterygota</taxon>
        <taxon>Neoptera</taxon>
        <taxon>Endopterygota</taxon>
        <taxon>Lepidoptera</taxon>
        <taxon>Glossata</taxon>
        <taxon>Ditrysia</taxon>
        <taxon>Yponomeutoidea</taxon>
        <taxon>Plutellidae</taxon>
        <taxon>Plutella</taxon>
    </lineage>
</organism>
<keyword evidence="3" id="KW-1185">Reference proteome</keyword>
<feature type="transmembrane region" description="Helical" evidence="1">
    <location>
        <begin position="59"/>
        <end position="86"/>
    </location>
</feature>
<reference evidence="2" key="1">
    <citation type="submission" date="2020-11" db="EMBL/GenBank/DDBJ databases">
        <authorList>
            <person name="Whiteford S."/>
        </authorList>
    </citation>
    <scope>NUCLEOTIDE SEQUENCE</scope>
</reference>
<dbReference type="Proteomes" id="UP000653454">
    <property type="component" value="Unassembled WGS sequence"/>
</dbReference>
<keyword evidence="1" id="KW-0472">Membrane</keyword>
<proteinExistence type="predicted"/>
<dbReference type="EMBL" id="CAJHNJ030000104">
    <property type="protein sequence ID" value="CAG9135467.1"/>
    <property type="molecule type" value="Genomic_DNA"/>
</dbReference>
<gene>
    <name evidence="2" type="ORF">PLXY2_LOCUS13730</name>
</gene>
<accession>A0A8S4G788</accession>
<feature type="transmembrane region" description="Helical" evidence="1">
    <location>
        <begin position="20"/>
        <end position="39"/>
    </location>
</feature>
<evidence type="ECO:0000313" key="3">
    <source>
        <dbReference type="Proteomes" id="UP000653454"/>
    </source>
</evidence>